<name>A0ABS2SKZ4_9MICO</name>
<dbReference type="InterPro" id="IPR013321">
    <property type="entry name" value="Arc_rbn_hlx_hlx"/>
</dbReference>
<dbReference type="InterPro" id="IPR010985">
    <property type="entry name" value="Ribbon_hlx_hlx"/>
</dbReference>
<evidence type="ECO:0000313" key="2">
    <source>
        <dbReference type="EMBL" id="MBM7815696.1"/>
    </source>
</evidence>
<dbReference type="SUPFAM" id="SSF47598">
    <property type="entry name" value="Ribbon-helix-helix"/>
    <property type="match status" value="1"/>
</dbReference>
<evidence type="ECO:0000313" key="3">
    <source>
        <dbReference type="Proteomes" id="UP000809290"/>
    </source>
</evidence>
<accession>A0ABS2SKZ4</accession>
<organism evidence="2 3">
    <name type="scientific">Brevibacterium paucivorans</name>
    <dbReference type="NCBI Taxonomy" id="170994"/>
    <lineage>
        <taxon>Bacteria</taxon>
        <taxon>Bacillati</taxon>
        <taxon>Actinomycetota</taxon>
        <taxon>Actinomycetes</taxon>
        <taxon>Micrococcales</taxon>
        <taxon>Brevibacteriaceae</taxon>
        <taxon>Brevibacterium</taxon>
    </lineage>
</organism>
<dbReference type="Pfam" id="PF22513">
    <property type="entry name" value="FitA-like_RHH"/>
    <property type="match status" value="1"/>
</dbReference>
<protein>
    <submittedName>
        <fullName evidence="2">Plasmid stability protein</fullName>
    </submittedName>
</protein>
<proteinExistence type="predicted"/>
<evidence type="ECO:0000259" key="1">
    <source>
        <dbReference type="Pfam" id="PF22513"/>
    </source>
</evidence>
<dbReference type="EMBL" id="JAFBCP010000001">
    <property type="protein sequence ID" value="MBM7815696.1"/>
    <property type="molecule type" value="Genomic_DNA"/>
</dbReference>
<feature type="domain" description="Antitoxin FitA-like ribbon-helix-helix" evidence="1">
    <location>
        <begin position="7"/>
        <end position="43"/>
    </location>
</feature>
<dbReference type="RefSeq" id="WP_338028602.1">
    <property type="nucleotide sequence ID" value="NZ_JAFBCP010000001.1"/>
</dbReference>
<gene>
    <name evidence="2" type="ORF">JOE56_000390</name>
</gene>
<dbReference type="Proteomes" id="UP000809290">
    <property type="component" value="Unassembled WGS sequence"/>
</dbReference>
<comment type="caution">
    <text evidence="2">The sequence shown here is derived from an EMBL/GenBank/DDBJ whole genome shotgun (WGS) entry which is preliminary data.</text>
</comment>
<reference evidence="2 3" key="1">
    <citation type="submission" date="2021-01" db="EMBL/GenBank/DDBJ databases">
        <title>Sequencing the genomes of 1000 actinobacteria strains.</title>
        <authorList>
            <person name="Klenk H.-P."/>
        </authorList>
    </citation>
    <scope>NUCLEOTIDE SEQUENCE [LARGE SCALE GENOMIC DNA]</scope>
    <source>
        <strain evidence="2 3">DSM 13657</strain>
    </source>
</reference>
<sequence length="80" mass="8962">MALLAFIIVRGLDDHVKQQLASQAKEHGRSMEVEVRDILTKAARRPHIGRALLDVAREVGRVDELPIQTRDDVAGVAYFE</sequence>
<keyword evidence="3" id="KW-1185">Reference proteome</keyword>
<dbReference type="InterPro" id="IPR053853">
    <property type="entry name" value="FitA-like_RHH"/>
</dbReference>
<dbReference type="Gene3D" id="1.10.1220.10">
    <property type="entry name" value="Met repressor-like"/>
    <property type="match status" value="1"/>
</dbReference>